<dbReference type="PANTHER" id="PTHR33803">
    <property type="entry name" value="IS1478 TRANSPOSASE"/>
    <property type="match status" value="1"/>
</dbReference>
<reference evidence="2 3" key="1">
    <citation type="submission" date="2024-08" db="EMBL/GenBank/DDBJ databases">
        <authorList>
            <person name="Lu H."/>
        </authorList>
    </citation>
    <scope>NUCLEOTIDE SEQUENCE [LARGE SCALE GENOMIC DNA]</scope>
    <source>
        <strain evidence="2 3">LKC17W</strain>
    </source>
</reference>
<dbReference type="InterPro" id="IPR008490">
    <property type="entry name" value="Transposase_InsH_N"/>
</dbReference>
<keyword evidence="3" id="KW-1185">Reference proteome</keyword>
<dbReference type="PANTHER" id="PTHR33803:SF3">
    <property type="entry name" value="BLL1974 PROTEIN"/>
    <property type="match status" value="1"/>
</dbReference>
<name>A0ABW7FHA9_9BURK</name>
<proteinExistence type="predicted"/>
<dbReference type="Proteomes" id="UP001606301">
    <property type="component" value="Unassembled WGS sequence"/>
</dbReference>
<feature type="domain" description="Transposase InsH N-terminal" evidence="1">
    <location>
        <begin position="19"/>
        <end position="89"/>
    </location>
</feature>
<gene>
    <name evidence="2" type="ORF">ACG0Z3_08535</name>
</gene>
<dbReference type="RefSeq" id="WP_394396857.1">
    <property type="nucleotide sequence ID" value="NZ_JBIGHW010000004.1"/>
</dbReference>
<evidence type="ECO:0000313" key="2">
    <source>
        <dbReference type="EMBL" id="MFG6440727.1"/>
    </source>
</evidence>
<comment type="caution">
    <text evidence="2">The sequence shown here is derived from an EMBL/GenBank/DDBJ whole genome shotgun (WGS) entry which is preliminary data.</text>
</comment>
<evidence type="ECO:0000313" key="3">
    <source>
        <dbReference type="Proteomes" id="UP001606301"/>
    </source>
</evidence>
<sequence>MGPKPVEERSDHDLFRTELVNLIDQRHELARLADLIDWPAFAQQWGAQFESTTGRPALPTRLMAALLHLKHVYALSDEDVVERWVENPY</sequence>
<accession>A0ABW7FHA9</accession>
<dbReference type="EMBL" id="JBIGHW010000004">
    <property type="protein sequence ID" value="MFG6440727.1"/>
    <property type="molecule type" value="Genomic_DNA"/>
</dbReference>
<protein>
    <submittedName>
        <fullName evidence="2">Transposase</fullName>
    </submittedName>
</protein>
<dbReference type="Pfam" id="PF05598">
    <property type="entry name" value="DUF772"/>
    <property type="match status" value="1"/>
</dbReference>
<organism evidence="2 3">
    <name type="scientific">Pelomonas margarita</name>
    <dbReference type="NCBI Taxonomy" id="3299031"/>
    <lineage>
        <taxon>Bacteria</taxon>
        <taxon>Pseudomonadati</taxon>
        <taxon>Pseudomonadota</taxon>
        <taxon>Betaproteobacteria</taxon>
        <taxon>Burkholderiales</taxon>
        <taxon>Sphaerotilaceae</taxon>
        <taxon>Roseateles</taxon>
    </lineage>
</organism>
<evidence type="ECO:0000259" key="1">
    <source>
        <dbReference type="Pfam" id="PF05598"/>
    </source>
</evidence>